<organism evidence="2 3">
    <name type="scientific">Pseudomonas fluorescens</name>
    <dbReference type="NCBI Taxonomy" id="294"/>
    <lineage>
        <taxon>Bacteria</taxon>
        <taxon>Pseudomonadati</taxon>
        <taxon>Pseudomonadota</taxon>
        <taxon>Gammaproteobacteria</taxon>
        <taxon>Pseudomonadales</taxon>
        <taxon>Pseudomonadaceae</taxon>
        <taxon>Pseudomonas</taxon>
    </lineage>
</organism>
<reference evidence="2 3" key="1">
    <citation type="submission" date="2018-12" db="EMBL/GenBank/DDBJ databases">
        <authorList>
            <consortium name="Pathogen Informatics"/>
        </authorList>
    </citation>
    <scope>NUCLEOTIDE SEQUENCE [LARGE SCALE GENOMIC DNA]</scope>
    <source>
        <strain evidence="2 3">NCTC9428</strain>
    </source>
</reference>
<evidence type="ECO:0000256" key="1">
    <source>
        <dbReference type="SAM" id="Phobius"/>
    </source>
</evidence>
<keyword evidence="1" id="KW-0812">Transmembrane</keyword>
<name>A0A3S4NQ33_PSEFL</name>
<protein>
    <submittedName>
        <fullName evidence="2">Uncharacterized protein</fullName>
    </submittedName>
</protein>
<keyword evidence="1" id="KW-1133">Transmembrane helix</keyword>
<gene>
    <name evidence="2" type="ORF">NCTC9428_00451</name>
</gene>
<accession>A0A3S4NQ33</accession>
<sequence>MPLMKDTEREYEYRVVGIQLLHSVIAAFINVYDEVTVSRQSMQRFYPINGLNLFAALKKRKLHESHLPLGRQ</sequence>
<evidence type="ECO:0000313" key="3">
    <source>
        <dbReference type="Proteomes" id="UP000281909"/>
    </source>
</evidence>
<feature type="transmembrane region" description="Helical" evidence="1">
    <location>
        <begin position="13"/>
        <end position="32"/>
    </location>
</feature>
<keyword evidence="1" id="KW-0472">Membrane</keyword>
<dbReference type="AlphaFoldDB" id="A0A3S4NQ33"/>
<dbReference type="Proteomes" id="UP000281909">
    <property type="component" value="Chromosome"/>
</dbReference>
<proteinExistence type="predicted"/>
<dbReference type="EMBL" id="LR134318">
    <property type="protein sequence ID" value="VEF07475.1"/>
    <property type="molecule type" value="Genomic_DNA"/>
</dbReference>
<evidence type="ECO:0000313" key="2">
    <source>
        <dbReference type="EMBL" id="VEF07475.1"/>
    </source>
</evidence>